<dbReference type="Gene3D" id="3.30.210.10">
    <property type="entry name" value="DNA polymerase, thumb domain"/>
    <property type="match status" value="1"/>
</dbReference>
<dbReference type="PANTHER" id="PTHR36928:SF1">
    <property type="entry name" value="PHOSPHATASE YCDX-RELATED"/>
    <property type="match status" value="1"/>
</dbReference>
<evidence type="ECO:0000256" key="10">
    <source>
        <dbReference type="ARBA" id="ARBA00022705"/>
    </source>
</evidence>
<dbReference type="InterPro" id="IPR010996">
    <property type="entry name" value="HHH_MUS81"/>
</dbReference>
<dbReference type="InterPro" id="IPR002054">
    <property type="entry name" value="DNA-dir_DNA_pol_X"/>
</dbReference>
<proteinExistence type="predicted"/>
<evidence type="ECO:0000256" key="18">
    <source>
        <dbReference type="ARBA" id="ARBA00044632"/>
    </source>
</evidence>
<dbReference type="PIRSF" id="PIRSF005047">
    <property type="entry name" value="UCP005047_YshC"/>
    <property type="match status" value="1"/>
</dbReference>
<dbReference type="EC" id="4.2.99.18" evidence="4"/>
<evidence type="ECO:0000256" key="17">
    <source>
        <dbReference type="ARBA" id="ARBA00035726"/>
    </source>
</evidence>
<evidence type="ECO:0000256" key="8">
    <source>
        <dbReference type="ARBA" id="ARBA00022679"/>
    </source>
</evidence>
<comment type="cofactor">
    <cofactor evidence="1">
        <name>Mg(2+)</name>
        <dbReference type="ChEBI" id="CHEBI:18420"/>
    </cofactor>
</comment>
<evidence type="ECO:0000256" key="6">
    <source>
        <dbReference type="ARBA" id="ARBA00022481"/>
    </source>
</evidence>
<dbReference type="InterPro" id="IPR022311">
    <property type="entry name" value="PolX-like"/>
</dbReference>
<dbReference type="SUPFAM" id="SSF81301">
    <property type="entry name" value="Nucleotidyltransferase"/>
    <property type="match status" value="1"/>
</dbReference>
<evidence type="ECO:0000256" key="7">
    <source>
        <dbReference type="ARBA" id="ARBA00022634"/>
    </source>
</evidence>
<evidence type="ECO:0000259" key="25">
    <source>
        <dbReference type="SMART" id="SM00483"/>
    </source>
</evidence>
<evidence type="ECO:0000256" key="1">
    <source>
        <dbReference type="ARBA" id="ARBA00001946"/>
    </source>
</evidence>
<dbReference type="InterPro" id="IPR043519">
    <property type="entry name" value="NT_sf"/>
</dbReference>
<evidence type="ECO:0000256" key="22">
    <source>
        <dbReference type="SAM" id="MobiDB-lite"/>
    </source>
</evidence>
<comment type="subcellular location">
    <subcellularLocation>
        <location evidence="2">Cytoplasm</location>
    </subcellularLocation>
</comment>
<accession>A0ABZ1BSS1</accession>
<evidence type="ECO:0000256" key="16">
    <source>
        <dbReference type="ARBA" id="ARBA00035717"/>
    </source>
</evidence>
<keyword evidence="8" id="KW-0808">Transferase</keyword>
<dbReference type="SMART" id="SM00481">
    <property type="entry name" value="POLIIIAc"/>
    <property type="match status" value="1"/>
</dbReference>
<gene>
    <name evidence="26" type="ORF">VLY81_05845</name>
</gene>
<dbReference type="SUPFAM" id="SSF47802">
    <property type="entry name" value="DNA polymerase beta, N-terminal domain-like"/>
    <property type="match status" value="1"/>
</dbReference>
<dbReference type="PRINTS" id="PR00870">
    <property type="entry name" value="DNAPOLXBETA"/>
</dbReference>
<reference evidence="27" key="1">
    <citation type="submission" date="2023-12" db="EMBL/GenBank/DDBJ databases">
        <title>Novel isolates from deep terrestrial aquifers shed light on the physiology and ecology of the class Limnochordia.</title>
        <authorList>
            <person name="Karnachuk O.V."/>
            <person name="Lukina A.P."/>
            <person name="Avakyan M.R."/>
            <person name="Kadnikov V."/>
            <person name="Begmatov S."/>
            <person name="Beletsky A.V."/>
            <person name="Mardanov A.V."/>
            <person name="Ravin N.V."/>
        </authorList>
    </citation>
    <scope>NUCLEOTIDE SEQUENCE [LARGE SCALE GENOMIC DNA]</scope>
    <source>
        <strain evidence="27">LN</strain>
    </source>
</reference>
<feature type="compositionally biased region" description="Basic and acidic residues" evidence="22">
    <location>
        <begin position="291"/>
        <end position="306"/>
    </location>
</feature>
<name>A0ABZ1BSS1_9FIRM</name>
<dbReference type="InterPro" id="IPR037160">
    <property type="entry name" value="DNA_Pol_thumb_sf"/>
</dbReference>
<comment type="catalytic activity">
    <reaction evidence="19">
        <text>a 5'-end 2'-deoxyribose-2'-deoxyribonucleotide-DNA = (2E,4S)-4-hydroxypenten-2-al-5-phosphate + a 5'-end 5'-phospho-2'-deoxyribonucleoside-DNA + H(+)</text>
        <dbReference type="Rhea" id="RHEA:76255"/>
        <dbReference type="Rhea" id="RHEA-COMP:13180"/>
        <dbReference type="Rhea" id="RHEA-COMP:18657"/>
        <dbReference type="ChEBI" id="CHEBI:15378"/>
        <dbReference type="ChEBI" id="CHEBI:136412"/>
        <dbReference type="ChEBI" id="CHEBI:195194"/>
        <dbReference type="ChEBI" id="CHEBI:195195"/>
    </reaction>
</comment>
<dbReference type="EMBL" id="CP141614">
    <property type="protein sequence ID" value="WRP15681.1"/>
    <property type="molecule type" value="Genomic_DNA"/>
</dbReference>
<comment type="function">
    <text evidence="20">Repair polymerase that plays a key role in base-excision repair. During this process, the damaged base is excised by specific DNA glycosylases, the DNA backbone is nicked at the abasic site by an apurinic/apyrimidic (AP) endonuclease, and POLB removes 5'-deoxyribose-phosphate from the preincised AP site acting as a 5'-deoxyribose-phosphate lyase (5'-dRP lyase); through its DNA polymerase activity, it adds one nucleotide to the 3' end of the arising single-nucleotide gap. Conducts 'gap-filling' DNA synthesis in a stepwise distributive fashion rather than in a processive fashion as for other DNA polymerases. It is also able to cleave sugar-phosphate bonds 3' to an intact AP site, acting as an AP lyase.</text>
</comment>
<comment type="catalytic activity">
    <reaction evidence="21">
        <text>DNA(n) + a 2'-deoxyribonucleoside 5'-triphosphate = DNA(n+1) + diphosphate</text>
        <dbReference type="Rhea" id="RHEA:22508"/>
        <dbReference type="Rhea" id="RHEA-COMP:17339"/>
        <dbReference type="Rhea" id="RHEA-COMP:17340"/>
        <dbReference type="ChEBI" id="CHEBI:33019"/>
        <dbReference type="ChEBI" id="CHEBI:61560"/>
        <dbReference type="ChEBI" id="CHEBI:173112"/>
        <dbReference type="EC" id="2.7.7.7"/>
    </reaction>
</comment>
<feature type="region of interest" description="Disordered" evidence="22">
    <location>
        <begin position="291"/>
        <end position="322"/>
    </location>
</feature>
<keyword evidence="11" id="KW-0227">DNA damage</keyword>
<dbReference type="Pfam" id="PF14520">
    <property type="entry name" value="HHH_5"/>
    <property type="match status" value="1"/>
</dbReference>
<evidence type="ECO:0000313" key="26">
    <source>
        <dbReference type="EMBL" id="WRP15681.1"/>
    </source>
</evidence>
<dbReference type="InterPro" id="IPR003583">
    <property type="entry name" value="Hlx-hairpin-Hlx_DNA-bd_motif"/>
</dbReference>
<evidence type="ECO:0000256" key="12">
    <source>
        <dbReference type="ARBA" id="ARBA00022843"/>
    </source>
</evidence>
<dbReference type="InterPro" id="IPR029398">
    <property type="entry name" value="PolB_thumb"/>
</dbReference>
<keyword evidence="7" id="KW-0237">DNA synthesis</keyword>
<sequence>MTNFHLAQRFERIASLLEVLGDSPFKIRAYRRVARLIAELPEPIEDVARHGRLRDLPGVGEAIAAKIEEYLQTGTIGLLEHLQEQIPEGVADLLAIPGIGPRTARLLHEQLGVASLAELEAAARSGRIRALKGMRARSEAAILEGLERLRRLAGRQPLPYVLGVAEALARALAQVAGVGATAVTGGLRRAETTVADVDLLVVTAAPADASDPVRPVAEAIRRHLGSTATVEPGWWEGTARVRVSDVAAVPIDVWVVPRGVEGLALLVATGPAAHVEEVRQRLARRGWRWDDGGRLERGQAPEERPPGAHPAGPTAEPSAEDELTGAEAAIYARAGLPWIPPELRWGEDEVRRAQRGQLPRRLVQLDDIRGDLHTHTEASDGAADVAEMARAARERGLEYLAVTDHSPSLVVARGLTPDRLAIHVARIRAVAEETGVALLAGSEVDIGPDGSLDYPDEVLAGLDWVVASIHSRLRLDEASQTQRLLAACQHPAVDVLAHPTGRLIGRREPYAVDLERVLRRAAETGTAVEINASPDRLDLDPHWVRRARELGVRIVIDTDAHSPSQLGFMRYGVLVARRAGLEPGDVLNAHDLDHLRAHRKRRPRS</sequence>
<evidence type="ECO:0000259" key="23">
    <source>
        <dbReference type="SMART" id="SM00278"/>
    </source>
</evidence>
<organism evidence="26 27">
    <name type="scientific">Geochorda subterranea</name>
    <dbReference type="NCBI Taxonomy" id="3109564"/>
    <lineage>
        <taxon>Bacteria</taxon>
        <taxon>Bacillati</taxon>
        <taxon>Bacillota</taxon>
        <taxon>Limnochordia</taxon>
        <taxon>Limnochordales</taxon>
        <taxon>Geochordaceae</taxon>
        <taxon>Geochorda</taxon>
    </lineage>
</organism>
<dbReference type="InterPro" id="IPR016195">
    <property type="entry name" value="Pol/histidinol_Pase-like"/>
</dbReference>
<dbReference type="InterPro" id="IPR004013">
    <property type="entry name" value="PHP_dom"/>
</dbReference>
<evidence type="ECO:0000256" key="2">
    <source>
        <dbReference type="ARBA" id="ARBA00004496"/>
    </source>
</evidence>
<evidence type="ECO:0000256" key="13">
    <source>
        <dbReference type="ARBA" id="ARBA00022932"/>
    </source>
</evidence>
<evidence type="ECO:0000313" key="27">
    <source>
        <dbReference type="Proteomes" id="UP001333102"/>
    </source>
</evidence>
<dbReference type="Pfam" id="PF14716">
    <property type="entry name" value="HHH_8"/>
    <property type="match status" value="1"/>
</dbReference>
<evidence type="ECO:0000259" key="24">
    <source>
        <dbReference type="SMART" id="SM00481"/>
    </source>
</evidence>
<dbReference type="InterPro" id="IPR050243">
    <property type="entry name" value="PHP_phosphatase"/>
</dbReference>
<feature type="domain" description="Helix-hairpin-helix DNA-binding motif class 1" evidence="23">
    <location>
        <begin position="91"/>
        <end position="110"/>
    </location>
</feature>
<dbReference type="InterPro" id="IPR047967">
    <property type="entry name" value="PolX_PHP"/>
</dbReference>
<keyword evidence="13" id="KW-0239">DNA-directed DNA polymerase</keyword>
<keyword evidence="12" id="KW-0832">Ubl conjugation</keyword>
<dbReference type="RefSeq" id="WP_324670087.1">
    <property type="nucleotide sequence ID" value="NZ_CP141614.1"/>
</dbReference>
<dbReference type="InterPro" id="IPR003141">
    <property type="entry name" value="Pol/His_phosphatase_N"/>
</dbReference>
<dbReference type="Pfam" id="PF02811">
    <property type="entry name" value="PHP"/>
    <property type="match status" value="1"/>
</dbReference>
<evidence type="ECO:0000256" key="20">
    <source>
        <dbReference type="ARBA" id="ARBA00045548"/>
    </source>
</evidence>
<feature type="domain" description="DNA-directed DNA polymerase X" evidence="25">
    <location>
        <begin position="1"/>
        <end position="345"/>
    </location>
</feature>
<dbReference type="Pfam" id="PF14791">
    <property type="entry name" value="DNA_pol_B_thumb"/>
    <property type="match status" value="1"/>
</dbReference>
<dbReference type="CDD" id="cd07436">
    <property type="entry name" value="PHP_PolX"/>
    <property type="match status" value="1"/>
</dbReference>
<dbReference type="Gene3D" id="1.10.150.20">
    <property type="entry name" value="5' to 3' exonuclease, C-terminal subdomain"/>
    <property type="match status" value="1"/>
</dbReference>
<feature type="domain" description="Polymerase/histidinol phosphatase N-terminal" evidence="24">
    <location>
        <begin position="370"/>
        <end position="448"/>
    </location>
</feature>
<comment type="catalytic activity">
    <reaction evidence="18">
        <text>2'-deoxyribonucleotide-(2'-deoxyribose 5'-phosphate)-2'-deoxyribonucleotide-DNA = a 3'-end 2'-deoxyribonucleotide-(2,3-dehydro-2,3-deoxyribose 5'-phosphate)-DNA + a 5'-end 5'-phospho-2'-deoxyribonucleoside-DNA + H(+)</text>
        <dbReference type="Rhea" id="RHEA:66592"/>
        <dbReference type="Rhea" id="RHEA-COMP:13180"/>
        <dbReference type="Rhea" id="RHEA-COMP:16897"/>
        <dbReference type="Rhea" id="RHEA-COMP:17067"/>
        <dbReference type="ChEBI" id="CHEBI:15378"/>
        <dbReference type="ChEBI" id="CHEBI:136412"/>
        <dbReference type="ChEBI" id="CHEBI:157695"/>
        <dbReference type="ChEBI" id="CHEBI:167181"/>
        <dbReference type="EC" id="4.2.99.18"/>
    </reaction>
</comment>
<dbReference type="EC" id="2.7.7.7" evidence="3"/>
<evidence type="ECO:0000256" key="9">
    <source>
        <dbReference type="ARBA" id="ARBA00022695"/>
    </source>
</evidence>
<dbReference type="Gene3D" id="1.10.150.110">
    <property type="entry name" value="DNA polymerase beta, N-terminal domain-like"/>
    <property type="match status" value="1"/>
</dbReference>
<dbReference type="SMART" id="SM00483">
    <property type="entry name" value="POLXc"/>
    <property type="match status" value="1"/>
</dbReference>
<evidence type="ECO:0000256" key="11">
    <source>
        <dbReference type="ARBA" id="ARBA00022763"/>
    </source>
</evidence>
<dbReference type="SMART" id="SM00278">
    <property type="entry name" value="HhH1"/>
    <property type="match status" value="2"/>
</dbReference>
<dbReference type="Gene3D" id="3.20.20.140">
    <property type="entry name" value="Metal-dependent hydrolases"/>
    <property type="match status" value="1"/>
</dbReference>
<dbReference type="SUPFAM" id="SSF89550">
    <property type="entry name" value="PHP domain-like"/>
    <property type="match status" value="1"/>
</dbReference>
<keyword evidence="27" id="KW-1185">Reference proteome</keyword>
<dbReference type="Gene3D" id="3.30.460.10">
    <property type="entry name" value="Beta Polymerase, domain 2"/>
    <property type="match status" value="1"/>
</dbReference>
<evidence type="ECO:0000256" key="19">
    <source>
        <dbReference type="ARBA" id="ARBA00044678"/>
    </source>
</evidence>
<dbReference type="Proteomes" id="UP001333102">
    <property type="component" value="Chromosome"/>
</dbReference>
<protein>
    <recommendedName>
        <fullName evidence="5">DNA polymerase beta</fullName>
        <ecNumber evidence="3">2.7.7.7</ecNumber>
        <ecNumber evidence="4">4.2.99.18</ecNumber>
    </recommendedName>
    <alternativeName>
        <fullName evidence="16">5'-deoxyribose-phosphate lyase</fullName>
    </alternativeName>
    <alternativeName>
        <fullName evidence="17">AP lyase</fullName>
    </alternativeName>
</protein>
<evidence type="ECO:0000256" key="4">
    <source>
        <dbReference type="ARBA" id="ARBA00012720"/>
    </source>
</evidence>
<dbReference type="PANTHER" id="PTHR36928">
    <property type="entry name" value="PHOSPHATASE YCDX-RELATED"/>
    <property type="match status" value="1"/>
</dbReference>
<evidence type="ECO:0000256" key="3">
    <source>
        <dbReference type="ARBA" id="ARBA00012417"/>
    </source>
</evidence>
<keyword evidence="6" id="KW-0488">Methylation</keyword>
<feature type="domain" description="Helix-hairpin-helix DNA-binding motif class 1" evidence="23">
    <location>
        <begin position="51"/>
        <end position="70"/>
    </location>
</feature>
<evidence type="ECO:0000256" key="14">
    <source>
        <dbReference type="ARBA" id="ARBA00023053"/>
    </source>
</evidence>
<evidence type="ECO:0000256" key="15">
    <source>
        <dbReference type="ARBA" id="ARBA00023204"/>
    </source>
</evidence>
<keyword evidence="10" id="KW-0235">DNA replication</keyword>
<keyword evidence="15" id="KW-0234">DNA repair</keyword>
<dbReference type="InterPro" id="IPR002008">
    <property type="entry name" value="DNA_pol_X_beta-like"/>
</dbReference>
<dbReference type="InterPro" id="IPR027421">
    <property type="entry name" value="DNA_pol_lamdba_lyase_dom_sf"/>
</dbReference>
<evidence type="ECO:0000256" key="5">
    <source>
        <dbReference type="ARBA" id="ARBA00020020"/>
    </source>
</evidence>
<keyword evidence="9" id="KW-0548">Nucleotidyltransferase</keyword>
<evidence type="ECO:0000256" key="21">
    <source>
        <dbReference type="ARBA" id="ARBA00049244"/>
    </source>
</evidence>
<keyword evidence="14" id="KW-0915">Sodium</keyword>